<sequence length="662" mass="75040">MAKLLLDSYSGICAPSASTSTPSKGKAGALYVSELSSIHGSTDTEKVKNRPTEISTASVGIRPVQDDITNENIEIDVILSSDFDENIMVSDDDSGDDDGVTYVDDDDDSDYVPLYLKANFRNKSVDYENLQVVGEDEDDGEGGVERLPADIDTEPADEFNESIVVDDIKELLDDKLGIVFETQLKELANMIPPTACKNKTCTSTDIETKLIRKATGFRIHWVCTNGHLAKVWYSQPMVNYIQAGDFLLSCTVLASGKNYYKIKHLFNLLNLGCVNQSTFFGIQANYTCPEIVNFWCASQKKILDEIRGRKLILLGDGQNDSPGHSAQYLNYNLIDQESGYLVVCDVVDKRQTKLNSNAMEMFSYTRSIKFLEEDRQDIQEIVTDGHIGIKSYMAKEKTHIKHSNDIWHGAKSVTKRLSKTTQKRENKDLVGWAKKTVNHFWYCAKMCDGNPNVFISMWRGLLHHVVNEHEWVFGDGFIEPRCDHGELEADEHRQWLTKGSAAHSALVKVILDKTLLKNIPYYVNFRHTGNIESFHSFKLMYASKRFAYSPTVYRARCLLAAIDFNHHKDRPVSHDEAGNPRYHRKYSKRASNWALAPIKQTKDYSFMSSLIYNMVKARLDDKGKARRKRPLDQDDPRMIAGTIAKTQPEPTSVIAKKQKTRF</sequence>
<accession>A0AAN8K019</accession>
<keyword evidence="2" id="KW-1185">Reference proteome</keyword>
<dbReference type="Proteomes" id="UP001347796">
    <property type="component" value="Unassembled WGS sequence"/>
</dbReference>
<dbReference type="AlphaFoldDB" id="A0AAN8K019"/>
<protein>
    <submittedName>
        <fullName evidence="1">Uncharacterized protein</fullName>
    </submittedName>
</protein>
<dbReference type="EMBL" id="JAZGQO010000005">
    <property type="protein sequence ID" value="KAK6186621.1"/>
    <property type="molecule type" value="Genomic_DNA"/>
</dbReference>
<comment type="caution">
    <text evidence="1">The sequence shown here is derived from an EMBL/GenBank/DDBJ whole genome shotgun (WGS) entry which is preliminary data.</text>
</comment>
<dbReference type="PANTHER" id="PTHR31751">
    <property type="entry name" value="SI:CH211-108C17.2-RELATED-RELATED"/>
    <property type="match status" value="1"/>
</dbReference>
<organism evidence="1 2">
    <name type="scientific">Patella caerulea</name>
    <name type="common">Rayed Mediterranean limpet</name>
    <dbReference type="NCBI Taxonomy" id="87958"/>
    <lineage>
        <taxon>Eukaryota</taxon>
        <taxon>Metazoa</taxon>
        <taxon>Spiralia</taxon>
        <taxon>Lophotrochozoa</taxon>
        <taxon>Mollusca</taxon>
        <taxon>Gastropoda</taxon>
        <taxon>Patellogastropoda</taxon>
        <taxon>Patelloidea</taxon>
        <taxon>Patellidae</taxon>
        <taxon>Patella</taxon>
    </lineage>
</organism>
<name>A0AAN8K019_PATCE</name>
<evidence type="ECO:0000313" key="2">
    <source>
        <dbReference type="Proteomes" id="UP001347796"/>
    </source>
</evidence>
<evidence type="ECO:0000313" key="1">
    <source>
        <dbReference type="EMBL" id="KAK6186621.1"/>
    </source>
</evidence>
<gene>
    <name evidence="1" type="ORF">SNE40_005910</name>
</gene>
<dbReference type="PANTHER" id="PTHR31751:SF7">
    <property type="entry name" value="THAP-TYPE DOMAIN-CONTAINING PROTEIN"/>
    <property type="match status" value="1"/>
</dbReference>
<proteinExistence type="predicted"/>
<reference evidence="1 2" key="1">
    <citation type="submission" date="2024-01" db="EMBL/GenBank/DDBJ databases">
        <title>The genome of the rayed Mediterranean limpet Patella caerulea (Linnaeus, 1758).</title>
        <authorList>
            <person name="Anh-Thu Weber A."/>
            <person name="Halstead-Nussloch G."/>
        </authorList>
    </citation>
    <scope>NUCLEOTIDE SEQUENCE [LARGE SCALE GENOMIC DNA]</scope>
    <source>
        <strain evidence="1">AATW-2023a</strain>
        <tissue evidence="1">Whole specimen</tissue>
    </source>
</reference>